<proteinExistence type="predicted"/>
<gene>
    <name evidence="2" type="ORF">FH610_031390</name>
</gene>
<dbReference type="RefSeq" id="WP_139578785.1">
    <property type="nucleotide sequence ID" value="NZ_VDMA02000020.1"/>
</dbReference>
<keyword evidence="1" id="KW-0732">Signal</keyword>
<sequence>MRQAGVASRALFASLLAVVAAVSVTTPAKAGHDGNCRIDYEDGDLCLYQDINNGGGMLDFTRTDKDYTSAADYFYEPGQQGQPTGWNVNDAASALKNRELTCEWYVFEDIEWGGDGFRYPYGLDFPDLRYLNIGNWNDRISSHYKWTGTQECTNGSTGQ</sequence>
<dbReference type="Gene3D" id="2.60.20.10">
    <property type="entry name" value="Crystallins"/>
    <property type="match status" value="1"/>
</dbReference>
<protein>
    <recommendedName>
        <fullName evidence="4">Peptidase inhibitor family I36 protein</fullName>
    </recommendedName>
</protein>
<feature type="chain" id="PRO_5024425271" description="Peptidase inhibitor family I36 protein" evidence="1">
    <location>
        <begin position="31"/>
        <end position="159"/>
    </location>
</feature>
<dbReference type="Pfam" id="PF03995">
    <property type="entry name" value="Inhibitor_I36"/>
    <property type="match status" value="1"/>
</dbReference>
<dbReference type="AlphaFoldDB" id="A0A5N6BKK6"/>
<dbReference type="Proteomes" id="UP000313066">
    <property type="component" value="Unassembled WGS sequence"/>
</dbReference>
<organism evidence="2 3">
    <name type="scientific">Microbispora catharanthi</name>
    <dbReference type="NCBI Taxonomy" id="1712871"/>
    <lineage>
        <taxon>Bacteria</taxon>
        <taxon>Bacillati</taxon>
        <taxon>Actinomycetota</taxon>
        <taxon>Actinomycetes</taxon>
        <taxon>Streptosporangiales</taxon>
        <taxon>Streptosporangiaceae</taxon>
        <taxon>Microbispora</taxon>
    </lineage>
</organism>
<evidence type="ECO:0000256" key="1">
    <source>
        <dbReference type="SAM" id="SignalP"/>
    </source>
</evidence>
<feature type="signal peptide" evidence="1">
    <location>
        <begin position="1"/>
        <end position="30"/>
    </location>
</feature>
<keyword evidence="3" id="KW-1185">Reference proteome</keyword>
<accession>A0A5N6BKK6</accession>
<dbReference type="EMBL" id="VDMA02000020">
    <property type="protein sequence ID" value="KAB8180780.1"/>
    <property type="molecule type" value="Genomic_DNA"/>
</dbReference>
<comment type="caution">
    <text evidence="2">The sequence shown here is derived from an EMBL/GenBank/DDBJ whole genome shotgun (WGS) entry which is preliminary data.</text>
</comment>
<evidence type="ECO:0000313" key="3">
    <source>
        <dbReference type="Proteomes" id="UP000313066"/>
    </source>
</evidence>
<evidence type="ECO:0000313" key="2">
    <source>
        <dbReference type="EMBL" id="KAB8180780.1"/>
    </source>
</evidence>
<name>A0A5N6BKK6_9ACTN</name>
<reference evidence="2 3" key="1">
    <citation type="submission" date="2019-10" db="EMBL/GenBank/DDBJ databases">
        <title>Nonomuraea sp. nov., isolated from Phyllanthus amarus.</title>
        <authorList>
            <person name="Klykleung N."/>
            <person name="Tanasupawat S."/>
        </authorList>
    </citation>
    <scope>NUCLEOTIDE SEQUENCE [LARGE SCALE GENOMIC DNA]</scope>
    <source>
        <strain evidence="2 3">CR1-09</strain>
    </source>
</reference>
<evidence type="ECO:0008006" key="4">
    <source>
        <dbReference type="Google" id="ProtNLM"/>
    </source>
</evidence>